<gene>
    <name evidence="2" type="ORF">PCOR1329_LOCUS8040</name>
</gene>
<organism evidence="2 3">
    <name type="scientific">Prorocentrum cordatum</name>
    <dbReference type="NCBI Taxonomy" id="2364126"/>
    <lineage>
        <taxon>Eukaryota</taxon>
        <taxon>Sar</taxon>
        <taxon>Alveolata</taxon>
        <taxon>Dinophyceae</taxon>
        <taxon>Prorocentrales</taxon>
        <taxon>Prorocentraceae</taxon>
        <taxon>Prorocentrum</taxon>
    </lineage>
</organism>
<protein>
    <recommendedName>
        <fullName evidence="4">Armadillo repeat-containing protein 1</fullName>
    </recommendedName>
</protein>
<keyword evidence="3" id="KW-1185">Reference proteome</keyword>
<dbReference type="Proteomes" id="UP001189429">
    <property type="component" value="Unassembled WGS sequence"/>
</dbReference>
<feature type="region of interest" description="Disordered" evidence="1">
    <location>
        <begin position="62"/>
        <end position="97"/>
    </location>
</feature>
<reference evidence="2" key="1">
    <citation type="submission" date="2023-10" db="EMBL/GenBank/DDBJ databases">
        <authorList>
            <person name="Chen Y."/>
            <person name="Shah S."/>
            <person name="Dougan E. K."/>
            <person name="Thang M."/>
            <person name="Chan C."/>
        </authorList>
    </citation>
    <scope>NUCLEOTIDE SEQUENCE [LARGE SCALE GENOMIC DNA]</scope>
</reference>
<sequence length="399" mass="41395">MESCGEELSGVQDELKAVKAALRGGGAYLGMSGQPLQTYLLRLSEKENLLISKQLQLLQASDGTPVAHGGGASAAEPAAPEVPTPRPAPPGPPKSLDREDLEAVIAHLQDYESSPPESTKALRALSSLAYADASKVGNDEAALAQLLRLLLIHPDAVQLQLAAMRALCNMAYDHKESDQPERHVAGQERQQAPRTAHRQLQDASCADSTDGGLGTTPAEDGERQGSEVAPGSRGMQEDIRASGVRQACWSVQSVRLAVSSAPRRSSHSGRDLLTLEALAARALRAGPSSGSSAETKTSIRGQGLHEPPLGDGDMDGSRAPHAGKRGLGARLSRVVREHGGEAGKAAVKRQEAGTRSHHLGAQNASAHDAVGKRLLSGGASVPGDGCGACAVLDRAPCVT</sequence>
<comment type="caution">
    <text evidence="2">The sequence shown here is derived from an EMBL/GenBank/DDBJ whole genome shotgun (WGS) entry which is preliminary data.</text>
</comment>
<accession>A0ABN9Q5V4</accession>
<proteinExistence type="predicted"/>
<feature type="compositionally biased region" description="Pro residues" evidence="1">
    <location>
        <begin position="80"/>
        <end position="93"/>
    </location>
</feature>
<evidence type="ECO:0000313" key="2">
    <source>
        <dbReference type="EMBL" id="CAK0799678.1"/>
    </source>
</evidence>
<feature type="compositionally biased region" description="Polar residues" evidence="1">
    <location>
        <begin position="288"/>
        <end position="300"/>
    </location>
</feature>
<dbReference type="EMBL" id="CAUYUJ010002202">
    <property type="protein sequence ID" value="CAK0799678.1"/>
    <property type="molecule type" value="Genomic_DNA"/>
</dbReference>
<evidence type="ECO:0000256" key="1">
    <source>
        <dbReference type="SAM" id="MobiDB-lite"/>
    </source>
</evidence>
<feature type="region of interest" description="Disordered" evidence="1">
    <location>
        <begin position="284"/>
        <end position="329"/>
    </location>
</feature>
<name>A0ABN9Q5V4_9DINO</name>
<evidence type="ECO:0000313" key="3">
    <source>
        <dbReference type="Proteomes" id="UP001189429"/>
    </source>
</evidence>
<evidence type="ECO:0008006" key="4">
    <source>
        <dbReference type="Google" id="ProtNLM"/>
    </source>
</evidence>
<dbReference type="Gene3D" id="1.25.10.10">
    <property type="entry name" value="Leucine-rich Repeat Variant"/>
    <property type="match status" value="1"/>
</dbReference>
<feature type="region of interest" description="Disordered" evidence="1">
    <location>
        <begin position="178"/>
        <end position="236"/>
    </location>
</feature>
<dbReference type="InterPro" id="IPR011989">
    <property type="entry name" value="ARM-like"/>
</dbReference>